<keyword evidence="7" id="KW-0732">Signal</keyword>
<dbReference type="CDD" id="cd06563">
    <property type="entry name" value="GH20_chitobiase-like"/>
    <property type="match status" value="1"/>
</dbReference>
<dbReference type="Pfam" id="PF00728">
    <property type="entry name" value="Glyco_hydro_20"/>
    <property type="match status" value="1"/>
</dbReference>
<evidence type="ECO:0000259" key="9">
    <source>
        <dbReference type="Pfam" id="PF02838"/>
    </source>
</evidence>
<evidence type="ECO:0000256" key="1">
    <source>
        <dbReference type="ARBA" id="ARBA00001231"/>
    </source>
</evidence>
<feature type="active site" description="Proton donor" evidence="6">
    <location>
        <position position="333"/>
    </location>
</feature>
<keyword evidence="5" id="KW-0326">Glycosidase</keyword>
<dbReference type="InterPro" id="IPR026876">
    <property type="entry name" value="Fn3_assoc_repeat"/>
</dbReference>
<name>A0A1K1SS09_9BACT</name>
<evidence type="ECO:0000256" key="6">
    <source>
        <dbReference type="PIRSR" id="PIRSR625705-1"/>
    </source>
</evidence>
<evidence type="ECO:0000313" key="11">
    <source>
        <dbReference type="EMBL" id="WQG89083.1"/>
    </source>
</evidence>
<protein>
    <recommendedName>
        <fullName evidence="3">beta-N-acetylhexosaminidase</fullName>
        <ecNumber evidence="3">3.2.1.52</ecNumber>
    </recommendedName>
</protein>
<keyword evidence="4" id="KW-0378">Hydrolase</keyword>
<dbReference type="InterPro" id="IPR017853">
    <property type="entry name" value="GH"/>
</dbReference>
<feature type="domain" description="Beta-hexosaminidase bacterial type N-terminal" evidence="9">
    <location>
        <begin position="20"/>
        <end position="138"/>
    </location>
</feature>
<dbReference type="GO" id="GO:0016020">
    <property type="term" value="C:membrane"/>
    <property type="evidence" value="ECO:0007669"/>
    <property type="project" value="TreeGrafter"/>
</dbReference>
<dbReference type="InterPro" id="IPR015882">
    <property type="entry name" value="HEX_bac_N"/>
</dbReference>
<comment type="similarity">
    <text evidence="2">Belongs to the glycosyl hydrolase 20 family.</text>
</comment>
<evidence type="ECO:0000259" key="8">
    <source>
        <dbReference type="Pfam" id="PF00728"/>
    </source>
</evidence>
<accession>A0A1K1SS09</accession>
<sequence length="606" mass="68139">MRSMIIILLAMFLHMSSYAQPKIIPEPVSMVVQSGTLPLGNNVIWATDIKNTAALSVAKTQLEADFRKAVSANGGTRISLTLFKKQDNTIGTEGYLLVIDKEGIHISANKENGLFYGLQTVRQLLVAPSVPFLTIRDYPVVGWRGMMLDVARHFFTKAEVMRYIDQIAAYKFNVLHLHLTDDGGWRIEIKSYPKLTEVGAWGVEKYGYYGDFSPAESGAKYNYGGFYTQQDIKDIVQYAKAHFVDVLPEIDIPGHSMAAVVAYPELSGTKEATGYKVYSGEKGFMDWTDHGIVAKYDNTLNPAKQEVYTFIDKVFGEVAGLFPFGYIHVGGDECAKNYWQKDPNVTALMQKEKLKNYEEVQAYFEKKVEAIVIAKGKKLIGWDELLEGGVAPNATIMSWRGEKGGIEAANLKHQVVMTPNNYVYIDYVQGNKYLESKVYESLRMKKVYAFNPVPAGVDAQYVLGGQANLWTEQVYNFSKVEYMTWPRGLAVAECLWSPASKKDWPNFVEKVEQQMRLMDRDTVSYAPSMYEPDVTVQAGLCTFVPEIEGLEMHYSVDNSFPDVKSLVYKQPFALPEDAVMLRVVSYKNGRQVGRIISIPVAELKKS</sequence>
<dbReference type="Pfam" id="PF02838">
    <property type="entry name" value="Glyco_hydro_20b"/>
    <property type="match status" value="1"/>
</dbReference>
<evidence type="ECO:0000256" key="5">
    <source>
        <dbReference type="ARBA" id="ARBA00023295"/>
    </source>
</evidence>
<dbReference type="Gene3D" id="3.30.379.10">
    <property type="entry name" value="Chitobiase/beta-hexosaminidase domain 2-like"/>
    <property type="match status" value="1"/>
</dbReference>
<reference evidence="10 12" key="1">
    <citation type="submission" date="2016-11" db="EMBL/GenBank/DDBJ databases">
        <authorList>
            <person name="Jaros S."/>
            <person name="Januszkiewicz K."/>
            <person name="Wedrychowicz H."/>
        </authorList>
    </citation>
    <scope>NUCLEOTIDE SEQUENCE [LARGE SCALE GENOMIC DNA]</scope>
    <source>
        <strain evidence="10 12">DSM 784</strain>
    </source>
</reference>
<organism evidence="10 12">
    <name type="scientific">Chitinophaga sancti</name>
    <dbReference type="NCBI Taxonomy" id="1004"/>
    <lineage>
        <taxon>Bacteria</taxon>
        <taxon>Pseudomonadati</taxon>
        <taxon>Bacteroidota</taxon>
        <taxon>Chitinophagia</taxon>
        <taxon>Chitinophagales</taxon>
        <taxon>Chitinophagaceae</taxon>
        <taxon>Chitinophaga</taxon>
    </lineage>
</organism>
<feature type="domain" description="Glycoside hydrolase family 20 catalytic" evidence="8">
    <location>
        <begin position="143"/>
        <end position="498"/>
    </location>
</feature>
<dbReference type="InterPro" id="IPR025705">
    <property type="entry name" value="Beta_hexosaminidase_sua/sub"/>
</dbReference>
<evidence type="ECO:0000256" key="7">
    <source>
        <dbReference type="SAM" id="SignalP"/>
    </source>
</evidence>
<evidence type="ECO:0000256" key="3">
    <source>
        <dbReference type="ARBA" id="ARBA00012663"/>
    </source>
</evidence>
<dbReference type="PRINTS" id="PR00738">
    <property type="entry name" value="GLHYDRLASE20"/>
</dbReference>
<dbReference type="EMBL" id="CP140154">
    <property type="protein sequence ID" value="WQG89083.1"/>
    <property type="molecule type" value="Genomic_DNA"/>
</dbReference>
<dbReference type="SUPFAM" id="SSF51445">
    <property type="entry name" value="(Trans)glycosidases"/>
    <property type="match status" value="1"/>
</dbReference>
<dbReference type="EMBL" id="FPIZ01000030">
    <property type="protein sequence ID" value="SFW87004.1"/>
    <property type="molecule type" value="Genomic_DNA"/>
</dbReference>
<dbReference type="EC" id="3.2.1.52" evidence="3"/>
<evidence type="ECO:0000313" key="12">
    <source>
        <dbReference type="Proteomes" id="UP000183788"/>
    </source>
</evidence>
<evidence type="ECO:0000313" key="13">
    <source>
        <dbReference type="Proteomes" id="UP001326715"/>
    </source>
</evidence>
<evidence type="ECO:0000313" key="10">
    <source>
        <dbReference type="EMBL" id="SFW87004.1"/>
    </source>
</evidence>
<keyword evidence="13" id="KW-1185">Reference proteome</keyword>
<dbReference type="Proteomes" id="UP000183788">
    <property type="component" value="Unassembled WGS sequence"/>
</dbReference>
<feature type="chain" id="PRO_5013199216" description="beta-N-acetylhexosaminidase" evidence="7">
    <location>
        <begin position="20"/>
        <end position="606"/>
    </location>
</feature>
<reference evidence="11 13" key="2">
    <citation type="submission" date="2023-11" db="EMBL/GenBank/DDBJ databases">
        <title>MicrobeMod: A computational toolkit for identifying prokaryotic methylation and restriction-modification with nanopore sequencing.</title>
        <authorList>
            <person name="Crits-Christoph A."/>
            <person name="Kang S.C."/>
            <person name="Lee H."/>
            <person name="Ostrov N."/>
        </authorList>
    </citation>
    <scope>NUCLEOTIDE SEQUENCE [LARGE SCALE GENOMIC DNA]</scope>
    <source>
        <strain evidence="11 13">ATCC 23090</strain>
    </source>
</reference>
<dbReference type="GO" id="GO:0005975">
    <property type="term" value="P:carbohydrate metabolic process"/>
    <property type="evidence" value="ECO:0007669"/>
    <property type="project" value="InterPro"/>
</dbReference>
<dbReference type="OrthoDB" id="726159at2"/>
<feature type="signal peptide" evidence="7">
    <location>
        <begin position="1"/>
        <end position="19"/>
    </location>
</feature>
<dbReference type="InterPro" id="IPR015883">
    <property type="entry name" value="Glyco_hydro_20_cat"/>
</dbReference>
<dbReference type="Proteomes" id="UP001326715">
    <property type="component" value="Chromosome"/>
</dbReference>
<dbReference type="GO" id="GO:0004563">
    <property type="term" value="F:beta-N-acetylhexosaminidase activity"/>
    <property type="evidence" value="ECO:0007669"/>
    <property type="project" value="UniProtKB-EC"/>
</dbReference>
<dbReference type="AlphaFoldDB" id="A0A1K1SS09"/>
<dbReference type="PANTHER" id="PTHR22600">
    <property type="entry name" value="BETA-HEXOSAMINIDASE"/>
    <property type="match status" value="1"/>
</dbReference>
<dbReference type="GO" id="GO:0030203">
    <property type="term" value="P:glycosaminoglycan metabolic process"/>
    <property type="evidence" value="ECO:0007669"/>
    <property type="project" value="TreeGrafter"/>
</dbReference>
<gene>
    <name evidence="10" type="ORF">SAMN05661012_06012</name>
    <name evidence="11" type="ORF">SR876_29570</name>
</gene>
<evidence type="ECO:0000256" key="2">
    <source>
        <dbReference type="ARBA" id="ARBA00006285"/>
    </source>
</evidence>
<proteinExistence type="inferred from homology"/>
<dbReference type="SUPFAM" id="SSF55545">
    <property type="entry name" value="beta-N-acetylhexosaminidase-like domain"/>
    <property type="match status" value="1"/>
</dbReference>
<dbReference type="RefSeq" id="WP_072365539.1">
    <property type="nucleotide sequence ID" value="NZ_CP139972.1"/>
</dbReference>
<dbReference type="PANTHER" id="PTHR22600:SF57">
    <property type="entry name" value="BETA-N-ACETYLHEXOSAMINIDASE"/>
    <property type="match status" value="1"/>
</dbReference>
<dbReference type="Gene3D" id="3.20.20.80">
    <property type="entry name" value="Glycosidases"/>
    <property type="match status" value="1"/>
</dbReference>
<dbReference type="Pfam" id="PF13287">
    <property type="entry name" value="Fn3_assoc"/>
    <property type="match status" value="1"/>
</dbReference>
<evidence type="ECO:0000256" key="4">
    <source>
        <dbReference type="ARBA" id="ARBA00022801"/>
    </source>
</evidence>
<dbReference type="InterPro" id="IPR029018">
    <property type="entry name" value="Hex-like_dom2"/>
</dbReference>
<comment type="catalytic activity">
    <reaction evidence="1">
        <text>Hydrolysis of terminal non-reducing N-acetyl-D-hexosamine residues in N-acetyl-beta-D-hexosaminides.</text>
        <dbReference type="EC" id="3.2.1.52"/>
    </reaction>
</comment>
<dbReference type="STRING" id="1004.SAMN05661012_06012"/>